<dbReference type="GO" id="GO:0005634">
    <property type="term" value="C:nucleus"/>
    <property type="evidence" value="ECO:0007669"/>
    <property type="project" value="TreeGrafter"/>
</dbReference>
<dbReference type="Gene3D" id="3.30.200.20">
    <property type="entry name" value="Phosphorylase Kinase, domain 1"/>
    <property type="match status" value="1"/>
</dbReference>
<dbReference type="SUPFAM" id="SSF56112">
    <property type="entry name" value="Protein kinase-like (PK-like)"/>
    <property type="match status" value="1"/>
</dbReference>
<feature type="compositionally biased region" description="Low complexity" evidence="11">
    <location>
        <begin position="1148"/>
        <end position="1163"/>
    </location>
</feature>
<proteinExistence type="inferred from homology"/>
<feature type="compositionally biased region" description="Low complexity" evidence="11">
    <location>
        <begin position="1196"/>
        <end position="1213"/>
    </location>
</feature>
<feature type="region of interest" description="Disordered" evidence="11">
    <location>
        <begin position="1071"/>
        <end position="1171"/>
    </location>
</feature>
<name>A0A8H5D2F7_9AGAR</name>
<dbReference type="FunFam" id="1.10.510.10:FF:000380">
    <property type="entry name" value="Serine/threonine-protein kinase ppk15"/>
    <property type="match status" value="1"/>
</dbReference>
<dbReference type="InterPro" id="IPR050494">
    <property type="entry name" value="Ser_Thr_dual-spec_kinase"/>
</dbReference>
<feature type="compositionally biased region" description="Low complexity" evidence="11">
    <location>
        <begin position="789"/>
        <end position="798"/>
    </location>
</feature>
<dbReference type="PANTHER" id="PTHR24058">
    <property type="entry name" value="DUAL SPECIFICITY PROTEIN KINASE"/>
    <property type="match status" value="1"/>
</dbReference>
<dbReference type="PROSITE" id="PS50011">
    <property type="entry name" value="PROTEIN_KINASE_DOM"/>
    <property type="match status" value="1"/>
</dbReference>
<evidence type="ECO:0000256" key="2">
    <source>
        <dbReference type="ARBA" id="ARBA00008867"/>
    </source>
</evidence>
<dbReference type="CDD" id="cd14212">
    <property type="entry name" value="PKc_YAK1"/>
    <property type="match status" value="1"/>
</dbReference>
<feature type="compositionally biased region" description="Low complexity" evidence="11">
    <location>
        <begin position="1082"/>
        <end position="1093"/>
    </location>
</feature>
<feature type="region of interest" description="Disordered" evidence="11">
    <location>
        <begin position="998"/>
        <end position="1058"/>
    </location>
</feature>
<dbReference type="GO" id="GO:0005524">
    <property type="term" value="F:ATP binding"/>
    <property type="evidence" value="ECO:0007669"/>
    <property type="project" value="UniProtKB-UniRule"/>
</dbReference>
<feature type="compositionally biased region" description="Low complexity" evidence="11">
    <location>
        <begin position="877"/>
        <end position="889"/>
    </location>
</feature>
<dbReference type="PROSITE" id="PS00108">
    <property type="entry name" value="PROTEIN_KINASE_ST"/>
    <property type="match status" value="1"/>
</dbReference>
<sequence length="1327" mass="143380">MPDSNDDFDLPRWHTANKHPDPAYFYPQNSINDNNPSLARSASFTAPTSSSRPRRDSDSAMARPPQSAFYPQFHPQQNQDPYSEMYYPQKTARSPMRVPNTPILDPYSQQNQYSPNNQFAYPNPPQQYAHNRNLSHPKHEPATPPIPATYSSPPSAHPGASYAPPFPFDNPIPHLSQSQSHLSAQGPSRAHSISNPSTPMSFMAAQQSPGPSYYSQDQQMAVDPSPKRRASGFRRVRTVHDLQPRVENINLGRRVSAEGTYLSPLRQLTTGLVETYHICNPQFRYESAHNPRRVLTKPSKAAHNDGYDNEDYDYILYVNDWLGTEEGHKYLILDILGQGTFGQVVKCQNMKTHEIVAVKVVKNKPAYFNQSMMEVTILELLNKNFDPTDEHHILRLRDSFIHRNHLCLVFELLSSNLYELIKQNQFQGLSTQLVKVFMAQLLDALTVLKDARLIHCDLKPENILLKSQVLSPILQSPQIKVIDFGSACHERQTVYTYIQSRFYRSPEVLLGMSYTASIDMWSLGCIAVELFLGLPLFPGTSEYNQLTRIIEMLGMPPMSMLNTGKQVSQFFDSYEVWNSHTSQNERKYKLKSMEQYSREHGTNEQPGKQYFKATTLQDIINTAPMPQVKSSRSSASELEKEMANRAAFIDFCQGLLTLNPVTRWTPQQARLHPFITGEKFTKPFVPDNPIMVSHHIQPGQVADPKRPYGGLVPSQPKGQRAYHDAAAYNHQLAQHQAYTTQAATQAANTTRNPYMVPHPPPQPHQQYQQHPQQHGGQAQAPPPPPQQPQQPSSAPQYQTSQDVNMVGVGVGGLGGYQSQQMHSHSGYGGGGPGPQGRQPLTHQSSAGQLGSGGGPGQGSQYGAPPPGAPPQAHLSPGSGSSTSSGASNRARANTINQMDAVPPALARLQHMNQDVIGGRNALTPVLNRDDAMREWERRQQGGKTAQVPAYPQLEYLQQQAEMAITSGAAMGGNTWATIGPAVGAALGLHPAAHGGLALNHAGHRYPPPQPSKLSHSYHPPQATSSTPGGPGSAILVDDDTSTGVGPPTGGGSSNASANARRDAILSNVRTAARGDTGPPPGQSGHQPQTPSSGGSSGGMYGGGGGAIQPSSSMNISSPPQAYTGNMTVTGNRYTATYGGPPLPPSSTQQQNHQQQQNQHPQNPGSASSNAGVFDSIDRRADLGNMFVPMQPDNYHQQPPQASQPLPQHSQPSQYAGGAGVGGGGPRGHVVPPQQAVPTSFYGAGVVPSGVHPSSSQGPLGSGGPPPPQPGGGQGQQGGQRNPFTSMPVPDPAGSMTGVGMGVGVGLGGMSGKPQDVRRGNGMDAWPR</sequence>
<keyword evidence="7 10" id="KW-0547">Nucleotide-binding</keyword>
<evidence type="ECO:0000256" key="10">
    <source>
        <dbReference type="PROSITE-ProRule" id="PRU10141"/>
    </source>
</evidence>
<keyword evidence="14" id="KW-1185">Reference proteome</keyword>
<accession>A0A8H5D2F7</accession>
<dbReference type="InterPro" id="IPR000719">
    <property type="entry name" value="Prot_kinase_dom"/>
</dbReference>
<keyword evidence="9 10" id="KW-0067">ATP-binding</keyword>
<dbReference type="InterPro" id="IPR011009">
    <property type="entry name" value="Kinase-like_dom_sf"/>
</dbReference>
<dbReference type="Pfam" id="PF00069">
    <property type="entry name" value="Pkinase"/>
    <property type="match status" value="1"/>
</dbReference>
<reference evidence="13 14" key="1">
    <citation type="journal article" date="2020" name="ISME J.">
        <title>Uncovering the hidden diversity of litter-decomposition mechanisms in mushroom-forming fungi.</title>
        <authorList>
            <person name="Floudas D."/>
            <person name="Bentzer J."/>
            <person name="Ahren D."/>
            <person name="Johansson T."/>
            <person name="Persson P."/>
            <person name="Tunlid A."/>
        </authorList>
    </citation>
    <scope>NUCLEOTIDE SEQUENCE [LARGE SCALE GENOMIC DNA]</scope>
    <source>
        <strain evidence="13 14">CBS 146.42</strain>
    </source>
</reference>
<feature type="domain" description="Protein kinase" evidence="12">
    <location>
        <begin position="330"/>
        <end position="675"/>
    </location>
</feature>
<evidence type="ECO:0000259" key="12">
    <source>
        <dbReference type="PROSITE" id="PS50011"/>
    </source>
</evidence>
<feature type="compositionally biased region" description="Low complexity" evidence="11">
    <location>
        <begin position="764"/>
        <end position="779"/>
    </location>
</feature>
<feature type="binding site" evidence="10">
    <location>
        <position position="359"/>
    </location>
    <ligand>
        <name>ATP</name>
        <dbReference type="ChEBI" id="CHEBI:30616"/>
    </ligand>
</feature>
<feature type="compositionally biased region" description="Polar residues" evidence="11">
    <location>
        <begin position="27"/>
        <end position="38"/>
    </location>
</feature>
<keyword evidence="8" id="KW-0418">Kinase</keyword>
<comment type="similarity">
    <text evidence="2">Belongs to the protein kinase superfamily. CMGC Ser/Thr protein kinase family. MNB/DYRK subfamily.</text>
</comment>
<gene>
    <name evidence="13" type="ORF">D9756_007577</name>
</gene>
<evidence type="ECO:0000313" key="14">
    <source>
        <dbReference type="Proteomes" id="UP000559027"/>
    </source>
</evidence>
<feature type="compositionally biased region" description="Gly residues" evidence="11">
    <location>
        <begin position="1216"/>
        <end position="1226"/>
    </location>
</feature>
<dbReference type="GO" id="GO:0004713">
    <property type="term" value="F:protein tyrosine kinase activity"/>
    <property type="evidence" value="ECO:0007669"/>
    <property type="project" value="TreeGrafter"/>
</dbReference>
<protein>
    <recommendedName>
        <fullName evidence="12">Protein kinase domain-containing protein</fullName>
    </recommendedName>
</protein>
<feature type="compositionally biased region" description="Basic and acidic residues" evidence="11">
    <location>
        <begin position="1314"/>
        <end position="1327"/>
    </location>
</feature>
<feature type="compositionally biased region" description="Low complexity" evidence="11">
    <location>
        <begin position="106"/>
        <end position="118"/>
    </location>
</feature>
<feature type="region of interest" description="Disordered" evidence="11">
    <location>
        <begin position="1"/>
        <end position="218"/>
    </location>
</feature>
<keyword evidence="4" id="KW-0723">Serine/threonine-protein kinase</keyword>
<dbReference type="Gene3D" id="1.10.510.10">
    <property type="entry name" value="Transferase(Phosphotransferase) domain 1"/>
    <property type="match status" value="1"/>
</dbReference>
<dbReference type="EMBL" id="JAACJO010000012">
    <property type="protein sequence ID" value="KAF5351864.1"/>
    <property type="molecule type" value="Genomic_DNA"/>
</dbReference>
<keyword evidence="3" id="KW-0963">Cytoplasm</keyword>
<evidence type="ECO:0000256" key="5">
    <source>
        <dbReference type="ARBA" id="ARBA00022553"/>
    </source>
</evidence>
<feature type="compositionally biased region" description="Gly residues" evidence="11">
    <location>
        <begin position="849"/>
        <end position="859"/>
    </location>
</feature>
<evidence type="ECO:0000256" key="11">
    <source>
        <dbReference type="SAM" id="MobiDB-lite"/>
    </source>
</evidence>
<evidence type="ECO:0000256" key="9">
    <source>
        <dbReference type="ARBA" id="ARBA00022840"/>
    </source>
</evidence>
<dbReference type="GO" id="GO:0004674">
    <property type="term" value="F:protein serine/threonine kinase activity"/>
    <property type="evidence" value="ECO:0007669"/>
    <property type="project" value="UniProtKB-KW"/>
</dbReference>
<evidence type="ECO:0000256" key="4">
    <source>
        <dbReference type="ARBA" id="ARBA00022527"/>
    </source>
</evidence>
<evidence type="ECO:0000313" key="13">
    <source>
        <dbReference type="EMBL" id="KAF5351864.1"/>
    </source>
</evidence>
<dbReference type="Proteomes" id="UP000559027">
    <property type="component" value="Unassembled WGS sequence"/>
</dbReference>
<feature type="compositionally biased region" description="Low complexity" evidence="11">
    <location>
        <begin position="39"/>
        <end position="51"/>
    </location>
</feature>
<feature type="compositionally biased region" description="Gly residues" evidence="11">
    <location>
        <begin position="1296"/>
        <end position="1310"/>
    </location>
</feature>
<dbReference type="SMART" id="SM00220">
    <property type="entry name" value="S_TKc"/>
    <property type="match status" value="1"/>
</dbReference>
<evidence type="ECO:0000256" key="7">
    <source>
        <dbReference type="ARBA" id="ARBA00022741"/>
    </source>
</evidence>
<feature type="compositionally biased region" description="Gly residues" evidence="11">
    <location>
        <begin position="1094"/>
        <end position="1106"/>
    </location>
</feature>
<dbReference type="OrthoDB" id="9332038at2759"/>
<evidence type="ECO:0000256" key="1">
    <source>
        <dbReference type="ARBA" id="ARBA00004496"/>
    </source>
</evidence>
<dbReference type="FunFam" id="3.30.200.20:FF:000087">
    <property type="entry name" value="Dual specificity tyrosine-phosphorylation-regulated kinase 1A"/>
    <property type="match status" value="1"/>
</dbReference>
<dbReference type="InterPro" id="IPR008271">
    <property type="entry name" value="Ser/Thr_kinase_AS"/>
</dbReference>
<comment type="subcellular location">
    <subcellularLocation>
        <location evidence="1">Cytoplasm</location>
    </subcellularLocation>
</comment>
<feature type="region of interest" description="Disordered" evidence="11">
    <location>
        <begin position="751"/>
        <end position="889"/>
    </location>
</feature>
<keyword evidence="5" id="KW-0597">Phosphoprotein</keyword>
<feature type="region of interest" description="Disordered" evidence="11">
    <location>
        <begin position="1185"/>
        <end position="1327"/>
    </location>
</feature>
<comment type="caution">
    <text evidence="13">The sequence shown here is derived from an EMBL/GenBank/DDBJ whole genome shotgun (WGS) entry which is preliminary data.</text>
</comment>
<feature type="compositionally biased region" description="Low complexity" evidence="11">
    <location>
        <begin position="174"/>
        <end position="183"/>
    </location>
</feature>
<evidence type="ECO:0000256" key="6">
    <source>
        <dbReference type="ARBA" id="ARBA00022679"/>
    </source>
</evidence>
<evidence type="ECO:0000256" key="3">
    <source>
        <dbReference type="ARBA" id="ARBA00022490"/>
    </source>
</evidence>
<evidence type="ECO:0000256" key="8">
    <source>
        <dbReference type="ARBA" id="ARBA00022777"/>
    </source>
</evidence>
<dbReference type="PANTHER" id="PTHR24058:SF17">
    <property type="entry name" value="HOMEODOMAIN INTERACTING PROTEIN KINASE, ISOFORM D"/>
    <property type="match status" value="1"/>
</dbReference>
<feature type="compositionally biased region" description="Low complexity" evidence="11">
    <location>
        <begin position="816"/>
        <end position="825"/>
    </location>
</feature>
<feature type="compositionally biased region" description="Low complexity" evidence="11">
    <location>
        <begin position="1244"/>
        <end position="1258"/>
    </location>
</feature>
<dbReference type="InterPro" id="IPR017441">
    <property type="entry name" value="Protein_kinase_ATP_BS"/>
</dbReference>
<feature type="compositionally biased region" description="Polar residues" evidence="11">
    <location>
        <begin position="191"/>
        <end position="218"/>
    </location>
</feature>
<organism evidence="13 14">
    <name type="scientific">Leucocoprinus leucothites</name>
    <dbReference type="NCBI Taxonomy" id="201217"/>
    <lineage>
        <taxon>Eukaryota</taxon>
        <taxon>Fungi</taxon>
        <taxon>Dikarya</taxon>
        <taxon>Basidiomycota</taxon>
        <taxon>Agaricomycotina</taxon>
        <taxon>Agaricomycetes</taxon>
        <taxon>Agaricomycetidae</taxon>
        <taxon>Agaricales</taxon>
        <taxon>Agaricineae</taxon>
        <taxon>Agaricaceae</taxon>
        <taxon>Leucocoprinus</taxon>
    </lineage>
</organism>
<dbReference type="GO" id="GO:0005737">
    <property type="term" value="C:cytoplasm"/>
    <property type="evidence" value="ECO:0007669"/>
    <property type="project" value="UniProtKB-SubCell"/>
</dbReference>
<dbReference type="PROSITE" id="PS00107">
    <property type="entry name" value="PROTEIN_KINASE_ATP"/>
    <property type="match status" value="1"/>
</dbReference>
<keyword evidence="6" id="KW-0808">Transferase</keyword>
<feature type="compositionally biased region" description="Polar residues" evidence="11">
    <location>
        <begin position="1108"/>
        <end position="1134"/>
    </location>
</feature>